<protein>
    <submittedName>
        <fullName evidence="1">Uncharacterized protein</fullName>
    </submittedName>
</protein>
<reference evidence="1" key="1">
    <citation type="submission" date="2014-11" db="EMBL/GenBank/DDBJ databases">
        <authorList>
            <person name="Amaro Gonzalez C."/>
        </authorList>
    </citation>
    <scope>NUCLEOTIDE SEQUENCE</scope>
</reference>
<dbReference type="EMBL" id="GBXM01049877">
    <property type="protein sequence ID" value="JAH58700.1"/>
    <property type="molecule type" value="Transcribed_RNA"/>
</dbReference>
<organism evidence="1">
    <name type="scientific">Anguilla anguilla</name>
    <name type="common">European freshwater eel</name>
    <name type="synonym">Muraena anguilla</name>
    <dbReference type="NCBI Taxonomy" id="7936"/>
    <lineage>
        <taxon>Eukaryota</taxon>
        <taxon>Metazoa</taxon>
        <taxon>Chordata</taxon>
        <taxon>Craniata</taxon>
        <taxon>Vertebrata</taxon>
        <taxon>Euteleostomi</taxon>
        <taxon>Actinopterygii</taxon>
        <taxon>Neopterygii</taxon>
        <taxon>Teleostei</taxon>
        <taxon>Anguilliformes</taxon>
        <taxon>Anguillidae</taxon>
        <taxon>Anguilla</taxon>
    </lineage>
</organism>
<reference evidence="1" key="2">
    <citation type="journal article" date="2015" name="Fish Shellfish Immunol.">
        <title>Early steps in the European eel (Anguilla anguilla)-Vibrio vulnificus interaction in the gills: Role of the RtxA13 toxin.</title>
        <authorList>
            <person name="Callol A."/>
            <person name="Pajuelo D."/>
            <person name="Ebbesson L."/>
            <person name="Teles M."/>
            <person name="MacKenzie S."/>
            <person name="Amaro C."/>
        </authorList>
    </citation>
    <scope>NUCLEOTIDE SEQUENCE</scope>
</reference>
<sequence>MKPLAHLRGPSQRFQGKKCCVSMFGFVLKNHAYDFKMSFLHHQLLHHPFISVSLLVFFF</sequence>
<evidence type="ECO:0000313" key="1">
    <source>
        <dbReference type="EMBL" id="JAH58700.1"/>
    </source>
</evidence>
<name>A0A0E9U0H1_ANGAN</name>
<accession>A0A0E9U0H1</accession>
<dbReference type="AlphaFoldDB" id="A0A0E9U0H1"/>
<proteinExistence type="predicted"/>